<reference evidence="8" key="1">
    <citation type="submission" date="2018-10" db="EMBL/GenBank/DDBJ databases">
        <title>Hidden diversity of soil giant viruses.</title>
        <authorList>
            <person name="Schulz F."/>
            <person name="Alteio L."/>
            <person name="Goudeau D."/>
            <person name="Ryan E.M."/>
            <person name="Malmstrom R.R."/>
            <person name="Blanchard J."/>
            <person name="Woyke T."/>
        </authorList>
    </citation>
    <scope>NUCLEOTIDE SEQUENCE</scope>
    <source>
        <strain evidence="8">TEV1</strain>
    </source>
</reference>
<dbReference type="EC" id="6.1.1.14" evidence="1"/>
<dbReference type="SUPFAM" id="SSF52954">
    <property type="entry name" value="Class II aaRS ABD-related"/>
    <property type="match status" value="1"/>
</dbReference>
<name>A0A3G4ZLI3_9VIRU</name>
<dbReference type="Pfam" id="PF00587">
    <property type="entry name" value="tRNA-synt_2b"/>
    <property type="match status" value="1"/>
</dbReference>
<dbReference type="EMBL" id="MK071980">
    <property type="protein sequence ID" value="AYV75705.1"/>
    <property type="molecule type" value="Genomic_DNA"/>
</dbReference>
<dbReference type="Pfam" id="PF03129">
    <property type="entry name" value="HGTP_anticodon"/>
    <property type="match status" value="1"/>
</dbReference>
<dbReference type="InterPro" id="IPR045864">
    <property type="entry name" value="aa-tRNA-synth_II/BPL/LPL"/>
</dbReference>
<dbReference type="NCBIfam" id="TIGR00389">
    <property type="entry name" value="glyS_dimeric"/>
    <property type="match status" value="1"/>
</dbReference>
<dbReference type="InterPro" id="IPR004154">
    <property type="entry name" value="Anticodon-bd"/>
</dbReference>
<protein>
    <recommendedName>
        <fullName evidence="1">glycine--tRNA ligase</fullName>
        <ecNumber evidence="1">6.1.1.14</ecNumber>
    </recommendedName>
    <alternativeName>
        <fullName evidence="6">Diadenosine tetraphosphate synthetase</fullName>
    </alternativeName>
</protein>
<evidence type="ECO:0000259" key="7">
    <source>
        <dbReference type="PROSITE" id="PS50862"/>
    </source>
</evidence>
<keyword evidence="5 8" id="KW-0030">Aminoacyl-tRNA synthetase</keyword>
<accession>A0A3G4ZLI3</accession>
<dbReference type="SUPFAM" id="SSF55681">
    <property type="entry name" value="Class II aaRS and biotin synthetases"/>
    <property type="match status" value="1"/>
</dbReference>
<proteinExistence type="predicted"/>
<dbReference type="InterPro" id="IPR006195">
    <property type="entry name" value="aa-tRNA-synth_II"/>
</dbReference>
<dbReference type="GO" id="GO:0005524">
    <property type="term" value="F:ATP binding"/>
    <property type="evidence" value="ECO:0007669"/>
    <property type="project" value="UniProtKB-KW"/>
</dbReference>
<dbReference type="PROSITE" id="PS50862">
    <property type="entry name" value="AA_TRNA_LIGASE_II"/>
    <property type="match status" value="1"/>
</dbReference>
<gene>
    <name evidence="8" type="ORF">Terrestrivirus2_213</name>
</gene>
<keyword evidence="2" id="KW-0436">Ligase</keyword>
<evidence type="ECO:0000256" key="6">
    <source>
        <dbReference type="ARBA" id="ARBA00030057"/>
    </source>
</evidence>
<evidence type="ECO:0000256" key="3">
    <source>
        <dbReference type="ARBA" id="ARBA00022741"/>
    </source>
</evidence>
<dbReference type="Gene3D" id="3.40.50.800">
    <property type="entry name" value="Anticodon-binding domain"/>
    <property type="match status" value="1"/>
</dbReference>
<evidence type="ECO:0000256" key="1">
    <source>
        <dbReference type="ARBA" id="ARBA00012829"/>
    </source>
</evidence>
<evidence type="ECO:0000256" key="2">
    <source>
        <dbReference type="ARBA" id="ARBA00022598"/>
    </source>
</evidence>
<dbReference type="NCBIfam" id="NF003211">
    <property type="entry name" value="PRK04173.1"/>
    <property type="match status" value="1"/>
</dbReference>
<evidence type="ECO:0000313" key="8">
    <source>
        <dbReference type="EMBL" id="AYV75705.1"/>
    </source>
</evidence>
<dbReference type="PANTHER" id="PTHR10745">
    <property type="entry name" value="GLYCYL-TRNA SYNTHETASE/DNA POLYMERASE SUBUNIT GAMMA-2"/>
    <property type="match status" value="1"/>
</dbReference>
<dbReference type="InterPro" id="IPR036621">
    <property type="entry name" value="Anticodon-bd_dom_sf"/>
</dbReference>
<dbReference type="PANTHER" id="PTHR10745:SF0">
    <property type="entry name" value="GLYCINE--TRNA LIGASE"/>
    <property type="match status" value="1"/>
</dbReference>
<dbReference type="GO" id="GO:0004820">
    <property type="term" value="F:glycine-tRNA ligase activity"/>
    <property type="evidence" value="ECO:0007669"/>
    <property type="project" value="UniProtKB-EC"/>
</dbReference>
<sequence>MNGLLKTNDKQLIANHLINTQFMTPSYQLYSGVTNSAGFQDYGVIGHKIKQNIINAWRKIMLLNNIHEVETPIITPFCVLKASGHVDRFTDFVITDKNGVSHRADHLVEDFMKVNPMNINLCDPIELEKVIKENKLIELSEDSRVSEKNLMISADSDFLRPEIAQGMFVNMKHYLDYFSNKLPFGIAQTGKSYRREISPHPFTRLREFTQAEIEYFFDPLDDTNNYYDDVRNKVLPLLTEQSQDTGQNNLLYTDVENAVNNKIICNQIMAVFLAKIIEFTKYIGLDFDKLRFRQHRRNEMAHYAVECWDLECFVDNKWLECIGVAHRESYDLSAHGIKGEFDMKRETFKMNKKRQLNFRELNKCFDKNGVKEIGEMLQNSNSSIDTIITQFQVPDKCINTVDEKVFDTFVPYTIEPSFGIDRLCYVVLNQNIYQREKDLNRLVLVLNDNIAPYKICVFQLSNNNDMINHVKKISKHLESNGIRTFTDFSTVSLGKKYVRSDEIGIPLAITVDFQTLTDNTVTVRNSVTMEQIRINSDKILDVVNII</sequence>
<dbReference type="InterPro" id="IPR002315">
    <property type="entry name" value="tRNA-synt_gly"/>
</dbReference>
<dbReference type="InterPro" id="IPR002314">
    <property type="entry name" value="aa-tRNA-synt_IIb"/>
</dbReference>
<feature type="domain" description="Aminoacyl-transfer RNA synthetases class-II family profile" evidence="7">
    <location>
        <begin position="46"/>
        <end position="452"/>
    </location>
</feature>
<keyword evidence="4" id="KW-0067">ATP-binding</keyword>
<keyword evidence="3" id="KW-0547">Nucleotide-binding</keyword>
<dbReference type="Gene3D" id="3.30.930.10">
    <property type="entry name" value="Bira Bifunctional Protein, Domain 2"/>
    <property type="match status" value="1"/>
</dbReference>
<dbReference type="InterPro" id="IPR027031">
    <property type="entry name" value="Gly-tRNA_synthase/POLG2"/>
</dbReference>
<evidence type="ECO:0000256" key="4">
    <source>
        <dbReference type="ARBA" id="ARBA00022840"/>
    </source>
</evidence>
<dbReference type="Gene3D" id="3.30.40.230">
    <property type="match status" value="1"/>
</dbReference>
<organism evidence="8">
    <name type="scientific">Terrestrivirus sp</name>
    <dbReference type="NCBI Taxonomy" id="2487775"/>
    <lineage>
        <taxon>Viruses</taxon>
        <taxon>Varidnaviria</taxon>
        <taxon>Bamfordvirae</taxon>
        <taxon>Nucleocytoviricota</taxon>
        <taxon>Megaviricetes</taxon>
        <taxon>Imitervirales</taxon>
        <taxon>Mimiviridae</taxon>
        <taxon>Klosneuvirinae</taxon>
    </lineage>
</organism>
<evidence type="ECO:0000256" key="5">
    <source>
        <dbReference type="ARBA" id="ARBA00023146"/>
    </source>
</evidence>
<dbReference type="PRINTS" id="PR01043">
    <property type="entry name" value="TRNASYNTHGLY"/>
</dbReference>